<dbReference type="Proteomes" id="UP000299102">
    <property type="component" value="Unassembled WGS sequence"/>
</dbReference>
<accession>A0A4C1VHW8</accession>
<keyword evidence="1" id="KW-0472">Membrane</keyword>
<organism evidence="2 3">
    <name type="scientific">Eumeta variegata</name>
    <name type="common">Bagworm moth</name>
    <name type="synonym">Eumeta japonica</name>
    <dbReference type="NCBI Taxonomy" id="151549"/>
    <lineage>
        <taxon>Eukaryota</taxon>
        <taxon>Metazoa</taxon>
        <taxon>Ecdysozoa</taxon>
        <taxon>Arthropoda</taxon>
        <taxon>Hexapoda</taxon>
        <taxon>Insecta</taxon>
        <taxon>Pterygota</taxon>
        <taxon>Neoptera</taxon>
        <taxon>Endopterygota</taxon>
        <taxon>Lepidoptera</taxon>
        <taxon>Glossata</taxon>
        <taxon>Ditrysia</taxon>
        <taxon>Tineoidea</taxon>
        <taxon>Psychidae</taxon>
        <taxon>Oiketicinae</taxon>
        <taxon>Eumeta</taxon>
    </lineage>
</organism>
<keyword evidence="1" id="KW-0812">Transmembrane</keyword>
<evidence type="ECO:0000256" key="1">
    <source>
        <dbReference type="SAM" id="Phobius"/>
    </source>
</evidence>
<keyword evidence="1" id="KW-1133">Transmembrane helix</keyword>
<evidence type="ECO:0000313" key="2">
    <source>
        <dbReference type="EMBL" id="GBP37962.1"/>
    </source>
</evidence>
<keyword evidence="3" id="KW-1185">Reference proteome</keyword>
<protein>
    <submittedName>
        <fullName evidence="2">Uncharacterized protein</fullName>
    </submittedName>
</protein>
<gene>
    <name evidence="2" type="ORF">EVAR_84949_1</name>
</gene>
<feature type="transmembrane region" description="Helical" evidence="1">
    <location>
        <begin position="12"/>
        <end position="32"/>
    </location>
</feature>
<evidence type="ECO:0000313" key="3">
    <source>
        <dbReference type="Proteomes" id="UP000299102"/>
    </source>
</evidence>
<dbReference type="EMBL" id="BGZK01000341">
    <property type="protein sequence ID" value="GBP37962.1"/>
    <property type="molecule type" value="Genomic_DNA"/>
</dbReference>
<sequence length="113" mass="12264">MCHAGVGRRDDPLTLLQISVVTAALCARMRILHKVCRKTRTRDSVMFIVSMVESGAGLLSIFEVVRPQHRRANADVRVLLGLKLSGGGRRAAGAADRRRPADIGRPLIGLSSH</sequence>
<dbReference type="AlphaFoldDB" id="A0A4C1VHW8"/>
<name>A0A4C1VHW8_EUMVA</name>
<comment type="caution">
    <text evidence="2">The sequence shown here is derived from an EMBL/GenBank/DDBJ whole genome shotgun (WGS) entry which is preliminary data.</text>
</comment>
<reference evidence="2 3" key="1">
    <citation type="journal article" date="2019" name="Commun. Biol.">
        <title>The bagworm genome reveals a unique fibroin gene that provides high tensile strength.</title>
        <authorList>
            <person name="Kono N."/>
            <person name="Nakamura H."/>
            <person name="Ohtoshi R."/>
            <person name="Tomita M."/>
            <person name="Numata K."/>
            <person name="Arakawa K."/>
        </authorList>
    </citation>
    <scope>NUCLEOTIDE SEQUENCE [LARGE SCALE GENOMIC DNA]</scope>
</reference>
<proteinExistence type="predicted"/>